<evidence type="ECO:0000313" key="3">
    <source>
        <dbReference type="Proteomes" id="UP000231162"/>
    </source>
</evidence>
<dbReference type="AlphaFoldDB" id="A0A2M6RAM6"/>
<gene>
    <name evidence="2" type="ORF">COT79_01255</name>
</gene>
<accession>A0A2M6RAM6</accession>
<name>A0A2M6RAM6_9BACT</name>
<feature type="region of interest" description="Disordered" evidence="1">
    <location>
        <begin position="29"/>
        <end position="60"/>
    </location>
</feature>
<feature type="compositionally biased region" description="Acidic residues" evidence="1">
    <location>
        <begin position="43"/>
        <end position="60"/>
    </location>
</feature>
<feature type="compositionally biased region" description="Polar residues" evidence="1">
    <location>
        <begin position="29"/>
        <end position="38"/>
    </location>
</feature>
<dbReference type="Proteomes" id="UP000231162">
    <property type="component" value="Unassembled WGS sequence"/>
</dbReference>
<evidence type="ECO:0000256" key="1">
    <source>
        <dbReference type="SAM" id="MobiDB-lite"/>
    </source>
</evidence>
<reference evidence="3" key="1">
    <citation type="submission" date="2017-09" db="EMBL/GenBank/DDBJ databases">
        <title>Depth-based differentiation of microbial function through sediment-hosted aquifers and enrichment of novel symbionts in the deep terrestrial subsurface.</title>
        <authorList>
            <person name="Probst A.J."/>
            <person name="Ladd B."/>
            <person name="Jarett J.K."/>
            <person name="Geller-Mcgrath D.E."/>
            <person name="Sieber C.M.K."/>
            <person name="Emerson J.B."/>
            <person name="Anantharaman K."/>
            <person name="Thomas B.C."/>
            <person name="Malmstrom R."/>
            <person name="Stieglmeier M."/>
            <person name="Klingl A."/>
            <person name="Woyke T."/>
            <person name="Ryan C.M."/>
            <person name="Banfield J.F."/>
        </authorList>
    </citation>
    <scope>NUCLEOTIDE SEQUENCE [LARGE SCALE GENOMIC DNA]</scope>
</reference>
<sequence>MPKEKSYFCPDCGWEGEETLCAICGSPTESLSVDQTTGKVVDDDTLSDDLGDEFDDDFDDEDEIDLIGEDSEPKHAD</sequence>
<evidence type="ECO:0000313" key="2">
    <source>
        <dbReference type="EMBL" id="PIS07070.1"/>
    </source>
</evidence>
<organism evidence="2 3">
    <name type="scientific">Candidatus Berkelbacteria bacterium CG10_big_fil_rev_8_21_14_0_10_43_14</name>
    <dbReference type="NCBI Taxonomy" id="1974515"/>
    <lineage>
        <taxon>Bacteria</taxon>
        <taxon>Candidatus Berkelbacteria</taxon>
    </lineage>
</organism>
<dbReference type="EMBL" id="PEZX01000019">
    <property type="protein sequence ID" value="PIS07070.1"/>
    <property type="molecule type" value="Genomic_DNA"/>
</dbReference>
<protein>
    <submittedName>
        <fullName evidence="2">Uncharacterized protein</fullName>
    </submittedName>
</protein>
<comment type="caution">
    <text evidence="2">The sequence shown here is derived from an EMBL/GenBank/DDBJ whole genome shotgun (WGS) entry which is preliminary data.</text>
</comment>
<proteinExistence type="predicted"/>